<dbReference type="Proteomes" id="UP000016923">
    <property type="component" value="Unassembled WGS sequence"/>
</dbReference>
<organism evidence="2 3">
    <name type="scientific">Ophiostoma piceae (strain UAMH 11346)</name>
    <name type="common">Sap stain fungus</name>
    <dbReference type="NCBI Taxonomy" id="1262450"/>
    <lineage>
        <taxon>Eukaryota</taxon>
        <taxon>Fungi</taxon>
        <taxon>Dikarya</taxon>
        <taxon>Ascomycota</taxon>
        <taxon>Pezizomycotina</taxon>
        <taxon>Sordariomycetes</taxon>
        <taxon>Sordariomycetidae</taxon>
        <taxon>Ophiostomatales</taxon>
        <taxon>Ophiostomataceae</taxon>
        <taxon>Ophiostoma</taxon>
    </lineage>
</organism>
<dbReference type="AlphaFoldDB" id="S3CV44"/>
<proteinExistence type="predicted"/>
<feature type="signal peptide" evidence="1">
    <location>
        <begin position="1"/>
        <end position="19"/>
    </location>
</feature>
<keyword evidence="1" id="KW-0732">Signal</keyword>
<dbReference type="EMBL" id="KE148159">
    <property type="protein sequence ID" value="EPE04620.1"/>
    <property type="molecule type" value="Genomic_DNA"/>
</dbReference>
<evidence type="ECO:0000256" key="1">
    <source>
        <dbReference type="SAM" id="SignalP"/>
    </source>
</evidence>
<protein>
    <submittedName>
        <fullName evidence="2">Uncharacterized protein</fullName>
    </submittedName>
</protein>
<gene>
    <name evidence="2" type="ORF">F503_06169</name>
</gene>
<feature type="chain" id="PRO_5004518960" evidence="1">
    <location>
        <begin position="20"/>
        <end position="105"/>
    </location>
</feature>
<accession>S3CV44</accession>
<evidence type="ECO:0000313" key="2">
    <source>
        <dbReference type="EMBL" id="EPE04620.1"/>
    </source>
</evidence>
<dbReference type="HOGENOM" id="CLU_2237356_0_0_1"/>
<sequence length="105" mass="10103">MKFTQTLFTLAAAFGAAQAGWNTTTTVAVTDVVTVPCTTSTGTAASGTGVYVPTSNGTTYSVPAVPTGTGATTVPSTPVTAGAGALDARVFVGAVAAVAAVAFTL</sequence>
<keyword evidence="3" id="KW-1185">Reference proteome</keyword>
<evidence type="ECO:0000313" key="3">
    <source>
        <dbReference type="Proteomes" id="UP000016923"/>
    </source>
</evidence>
<name>S3CV44_OPHP1</name>
<dbReference type="VEuPathDB" id="FungiDB:F503_06169"/>
<reference evidence="2 3" key="1">
    <citation type="journal article" date="2013" name="BMC Genomics">
        <title>The genome and transcriptome of the pine saprophyte Ophiostoma piceae, and a comparison with the bark beetle-associated pine pathogen Grosmannia clavigera.</title>
        <authorList>
            <person name="Haridas S."/>
            <person name="Wang Y."/>
            <person name="Lim L."/>
            <person name="Massoumi Alamouti S."/>
            <person name="Jackman S."/>
            <person name="Docking R."/>
            <person name="Robertson G."/>
            <person name="Birol I."/>
            <person name="Bohlmann J."/>
            <person name="Breuil C."/>
        </authorList>
    </citation>
    <scope>NUCLEOTIDE SEQUENCE [LARGE SCALE GENOMIC DNA]</scope>
    <source>
        <strain evidence="2 3">UAMH 11346</strain>
    </source>
</reference>